<dbReference type="PANTHER" id="PTHR47163">
    <property type="entry name" value="DDE_TNP_IS1595 DOMAIN-CONTAINING PROTEIN"/>
    <property type="match status" value="1"/>
</dbReference>
<evidence type="ECO:0008006" key="3">
    <source>
        <dbReference type="Google" id="ProtNLM"/>
    </source>
</evidence>
<dbReference type="EMBL" id="CP045897">
    <property type="protein sequence ID" value="QQP51864.1"/>
    <property type="molecule type" value="Genomic_DNA"/>
</dbReference>
<evidence type="ECO:0000313" key="1">
    <source>
        <dbReference type="EMBL" id="QQP51864.1"/>
    </source>
</evidence>
<sequence length="213" mass="24222">EEEKKELIIQTIMSMKEIIEVTSDIESSRQFLQIRGCLRFYPPTCGTCHRPMSLSKYRGGAKRWKCGTHQDKTLNERSGSLWTSSNLSFPDTIRLAWAWAQKMPVKTVPQVLDISSVSAVRWYSIFREICSRKLSSSLRKIGGPGVVVQIDESLMAKRKYNRGHLVPERWVFGGYCPDTKEGFLLMVNDRRAATLLPLIMDNIEAGSIIYSDG</sequence>
<dbReference type="AlphaFoldDB" id="A0A7T8KA90"/>
<dbReference type="PANTHER" id="PTHR47163:SF2">
    <property type="entry name" value="SI:DKEY-17M8.2"/>
    <property type="match status" value="1"/>
</dbReference>
<accession>A0A7T8KA90</accession>
<dbReference type="OrthoDB" id="8046076at2759"/>
<keyword evidence="2" id="KW-1185">Reference proteome</keyword>
<gene>
    <name evidence="1" type="ORF">FKW44_013335</name>
</gene>
<organism evidence="1 2">
    <name type="scientific">Caligus rogercresseyi</name>
    <name type="common">Sea louse</name>
    <dbReference type="NCBI Taxonomy" id="217165"/>
    <lineage>
        <taxon>Eukaryota</taxon>
        <taxon>Metazoa</taxon>
        <taxon>Ecdysozoa</taxon>
        <taxon>Arthropoda</taxon>
        <taxon>Crustacea</taxon>
        <taxon>Multicrustacea</taxon>
        <taxon>Hexanauplia</taxon>
        <taxon>Copepoda</taxon>
        <taxon>Siphonostomatoida</taxon>
        <taxon>Caligidae</taxon>
        <taxon>Caligus</taxon>
    </lineage>
</organism>
<protein>
    <recommendedName>
        <fullName evidence="3">ISXO2-like transposase domain-containing protein</fullName>
    </recommendedName>
</protein>
<feature type="non-terminal residue" evidence="1">
    <location>
        <position position="1"/>
    </location>
</feature>
<reference evidence="2" key="1">
    <citation type="submission" date="2021-01" db="EMBL/GenBank/DDBJ databases">
        <title>Caligus Genome Assembly.</title>
        <authorList>
            <person name="Gallardo-Escarate C."/>
        </authorList>
    </citation>
    <scope>NUCLEOTIDE SEQUENCE [LARGE SCALE GENOMIC DNA]</scope>
</reference>
<dbReference type="Proteomes" id="UP000595437">
    <property type="component" value="Chromosome 8"/>
</dbReference>
<dbReference type="InterPro" id="IPR053164">
    <property type="entry name" value="IS1016-like_transposase"/>
</dbReference>
<evidence type="ECO:0000313" key="2">
    <source>
        <dbReference type="Proteomes" id="UP000595437"/>
    </source>
</evidence>
<proteinExistence type="predicted"/>
<name>A0A7T8KA90_CALRO</name>